<comment type="catalytic activity">
    <reaction evidence="2">
        <text>2 GTP = 3',3'-c-di-GMP + 2 diphosphate</text>
        <dbReference type="Rhea" id="RHEA:24898"/>
        <dbReference type="ChEBI" id="CHEBI:33019"/>
        <dbReference type="ChEBI" id="CHEBI:37565"/>
        <dbReference type="ChEBI" id="CHEBI:58805"/>
        <dbReference type="EC" id="2.7.7.65"/>
    </reaction>
</comment>
<keyword evidence="6" id="KW-0548">Nucleotidyltransferase</keyword>
<organism evidence="6 7">
    <name type="scientific">Arcobacter roscoffensis</name>
    <dbReference type="NCBI Taxonomy" id="2961520"/>
    <lineage>
        <taxon>Bacteria</taxon>
        <taxon>Pseudomonadati</taxon>
        <taxon>Campylobacterota</taxon>
        <taxon>Epsilonproteobacteria</taxon>
        <taxon>Campylobacterales</taxon>
        <taxon>Arcobacteraceae</taxon>
        <taxon>Arcobacter</taxon>
    </lineage>
</organism>
<dbReference type="PANTHER" id="PTHR45138">
    <property type="entry name" value="REGULATORY COMPONENTS OF SENSORY TRANSDUCTION SYSTEM"/>
    <property type="match status" value="1"/>
</dbReference>
<keyword evidence="7" id="KW-1185">Reference proteome</keyword>
<dbReference type="RefSeq" id="WP_254577447.1">
    <property type="nucleotide sequence ID" value="NZ_CP100595.1"/>
</dbReference>
<dbReference type="Gene3D" id="3.30.450.20">
    <property type="entry name" value="PAS domain"/>
    <property type="match status" value="1"/>
</dbReference>
<dbReference type="InterPro" id="IPR029787">
    <property type="entry name" value="Nucleotide_cyclase"/>
</dbReference>
<keyword evidence="6" id="KW-0808">Transferase</keyword>
<dbReference type="EMBL" id="CP100595">
    <property type="protein sequence ID" value="UTJ07269.1"/>
    <property type="molecule type" value="Genomic_DNA"/>
</dbReference>
<evidence type="ECO:0000256" key="2">
    <source>
        <dbReference type="ARBA" id="ARBA00034247"/>
    </source>
</evidence>
<evidence type="ECO:0000256" key="3">
    <source>
        <dbReference type="SAM" id="Phobius"/>
    </source>
</evidence>
<evidence type="ECO:0000256" key="1">
    <source>
        <dbReference type="ARBA" id="ARBA00012528"/>
    </source>
</evidence>
<sequence>MSFLYKFKTKQIFFSVIILEALAIFLILNYIFTSLSNQTKNQALENLQTISLKVSEQVDSELKKVQYSTKIIADAYMRNYEQIKENSKTPVDEWKNKMIENTHTRSFIYDGLNNPETKHMSHELQSFVDKKTLFNKNVVYRLETAEKLKELFHGIYRNYKYSYIYISTYNNVLHIYPTVNLKYEKHAAAPTTQHWYEAADFKNKTYGWEEPYSDLSGVGQMVTVSYPFYDRTEKLQGVVSHDITIQQILEKFMKNIELYDNSTTIVISQKGKAISTNNQKYNDEIELKNKDSYRGLLYYLNNKDLEELKKNNTEYINSQNSWLNNLSSQAIHNLKDKPYYSFEFTKENDNENRIHQVSAVRIPTTNWIIINTVPNKQILGQLNESSLQTQIAIAVLLSVLYLIIGLVYYIRFFVPIEEITDITNKIAKGELNHKIKTNYAGEIGNLFMNYSKMIKNLLLAKELSQKYNSKLEDEIKIRTAQIEEKNKQLLELSTRDNLTKLYNRNKLDEVLISEVNRANRYNKPFGIVFIDIDYFKKVNDTYGHQVGDDILKEFAKIIHDNLRKTDILGRWGGEEFMIICCETDLEGILILAEKIRKEIAIYDFGIKEQKTASLGITTYKKDETINELIKRADTALYMAKNKGRNTIEFL</sequence>
<keyword evidence="3" id="KW-0812">Transmembrane</keyword>
<dbReference type="Gene3D" id="3.30.70.270">
    <property type="match status" value="1"/>
</dbReference>
<dbReference type="InterPro" id="IPR050469">
    <property type="entry name" value="Diguanylate_Cyclase"/>
</dbReference>
<dbReference type="CDD" id="cd01949">
    <property type="entry name" value="GGDEF"/>
    <property type="match status" value="1"/>
</dbReference>
<dbReference type="PROSITE" id="PS50887">
    <property type="entry name" value="GGDEF"/>
    <property type="match status" value="1"/>
</dbReference>
<dbReference type="PANTHER" id="PTHR45138:SF9">
    <property type="entry name" value="DIGUANYLATE CYCLASE DGCM-RELATED"/>
    <property type="match status" value="1"/>
</dbReference>
<keyword evidence="3" id="KW-0472">Membrane</keyword>
<name>A0ABY5E6Y1_9BACT</name>
<dbReference type="InterPro" id="IPR043128">
    <property type="entry name" value="Rev_trsase/Diguanyl_cyclase"/>
</dbReference>
<dbReference type="SUPFAM" id="SSF55073">
    <property type="entry name" value="Nucleotide cyclase"/>
    <property type="match status" value="1"/>
</dbReference>
<dbReference type="Proteomes" id="UP001060012">
    <property type="component" value="Chromosome"/>
</dbReference>
<accession>A0ABY5E6Y1</accession>
<feature type="transmembrane region" description="Helical" evidence="3">
    <location>
        <begin position="391"/>
        <end position="410"/>
    </location>
</feature>
<dbReference type="GO" id="GO:0052621">
    <property type="term" value="F:diguanylate cyclase activity"/>
    <property type="evidence" value="ECO:0007669"/>
    <property type="project" value="UniProtKB-EC"/>
</dbReference>
<dbReference type="Gene3D" id="6.10.340.10">
    <property type="match status" value="1"/>
</dbReference>
<gene>
    <name evidence="6" type="ORF">NJU99_04045</name>
</gene>
<reference evidence="6" key="1">
    <citation type="submission" date="2022-07" db="EMBL/GenBank/DDBJ databases">
        <title>Arcobacter roscoffensis sp. nov., a marine bacterium isolated from coastal seawater collected from Roscoff, France.</title>
        <authorList>
            <person name="Pascual J."/>
            <person name="Lepeaux C."/>
            <person name="Methner A."/>
            <person name="Overmann J."/>
        </authorList>
    </citation>
    <scope>NUCLEOTIDE SEQUENCE</scope>
    <source>
        <strain evidence="6">ARW1-2F2</strain>
    </source>
</reference>
<feature type="transmembrane region" description="Helical" evidence="3">
    <location>
        <begin position="12"/>
        <end position="32"/>
    </location>
</feature>
<protein>
    <recommendedName>
        <fullName evidence="1">diguanylate cyclase</fullName>
        <ecNumber evidence="1">2.7.7.65</ecNumber>
    </recommendedName>
</protein>
<keyword evidence="3" id="KW-1133">Transmembrane helix</keyword>
<dbReference type="InterPro" id="IPR000160">
    <property type="entry name" value="GGDEF_dom"/>
</dbReference>
<evidence type="ECO:0000259" key="4">
    <source>
        <dbReference type="PROSITE" id="PS50885"/>
    </source>
</evidence>
<evidence type="ECO:0000313" key="7">
    <source>
        <dbReference type="Proteomes" id="UP001060012"/>
    </source>
</evidence>
<feature type="domain" description="HAMP" evidence="4">
    <location>
        <begin position="410"/>
        <end position="462"/>
    </location>
</feature>
<dbReference type="SUPFAM" id="SSF158472">
    <property type="entry name" value="HAMP domain-like"/>
    <property type="match status" value="1"/>
</dbReference>
<dbReference type="Pfam" id="PF00990">
    <property type="entry name" value="GGDEF"/>
    <property type="match status" value="1"/>
</dbReference>
<dbReference type="EC" id="2.7.7.65" evidence="1"/>
<dbReference type="InterPro" id="IPR003660">
    <property type="entry name" value="HAMP_dom"/>
</dbReference>
<feature type="domain" description="GGDEF" evidence="5">
    <location>
        <begin position="523"/>
        <end position="650"/>
    </location>
</feature>
<evidence type="ECO:0000313" key="6">
    <source>
        <dbReference type="EMBL" id="UTJ07269.1"/>
    </source>
</evidence>
<dbReference type="SMART" id="SM00267">
    <property type="entry name" value="GGDEF"/>
    <property type="match status" value="1"/>
</dbReference>
<dbReference type="CDD" id="cd06225">
    <property type="entry name" value="HAMP"/>
    <property type="match status" value="1"/>
</dbReference>
<dbReference type="Pfam" id="PF22673">
    <property type="entry name" value="MCP-like_PDC_1"/>
    <property type="match status" value="1"/>
</dbReference>
<evidence type="ECO:0000259" key="5">
    <source>
        <dbReference type="PROSITE" id="PS50887"/>
    </source>
</evidence>
<dbReference type="NCBIfam" id="TIGR00254">
    <property type="entry name" value="GGDEF"/>
    <property type="match status" value="1"/>
</dbReference>
<dbReference type="PROSITE" id="PS50885">
    <property type="entry name" value="HAMP"/>
    <property type="match status" value="1"/>
</dbReference>
<proteinExistence type="predicted"/>